<evidence type="ECO:0000256" key="13">
    <source>
        <dbReference type="SAM" id="Phobius"/>
    </source>
</evidence>
<dbReference type="PANTHER" id="PTHR11537:SF88">
    <property type="entry name" value="POTASSIUM VOLTAGE-GATED CHANNEL SUBFAMILY G MEMBER 1"/>
    <property type="match status" value="1"/>
</dbReference>
<keyword evidence="6" id="KW-0631">Potassium channel</keyword>
<dbReference type="PANTHER" id="PTHR11537">
    <property type="entry name" value="VOLTAGE-GATED POTASSIUM CHANNEL"/>
    <property type="match status" value="1"/>
</dbReference>
<evidence type="ECO:0000259" key="14">
    <source>
        <dbReference type="Pfam" id="PF00520"/>
    </source>
</evidence>
<evidence type="ECO:0000256" key="1">
    <source>
        <dbReference type="ARBA" id="ARBA00004651"/>
    </source>
</evidence>
<dbReference type="Gene3D" id="1.10.287.70">
    <property type="match status" value="1"/>
</dbReference>
<comment type="subcellular location">
    <subcellularLocation>
        <location evidence="1">Cell membrane</location>
        <topology evidence="1">Multi-pass membrane protein</topology>
    </subcellularLocation>
</comment>
<dbReference type="GO" id="GO:0001508">
    <property type="term" value="P:action potential"/>
    <property type="evidence" value="ECO:0007669"/>
    <property type="project" value="TreeGrafter"/>
</dbReference>
<feature type="domain" description="Potassium channel tetramerisation-type BTB" evidence="15">
    <location>
        <begin position="67"/>
        <end position="164"/>
    </location>
</feature>
<keyword evidence="5 13" id="KW-0812">Transmembrane</keyword>
<dbReference type="AlphaFoldDB" id="A0A6P7YU47"/>
<dbReference type="CDD" id="cd18421">
    <property type="entry name" value="BTB_POZ_KCNG1_2"/>
    <property type="match status" value="1"/>
</dbReference>
<keyword evidence="10" id="KW-0406">Ion transport</keyword>
<evidence type="ECO:0000256" key="5">
    <source>
        <dbReference type="ARBA" id="ARBA00022692"/>
    </source>
</evidence>
<keyword evidence="8" id="KW-0630">Potassium</keyword>
<dbReference type="Proteomes" id="UP000515156">
    <property type="component" value="Chromosome 8"/>
</dbReference>
<evidence type="ECO:0000256" key="7">
    <source>
        <dbReference type="ARBA" id="ARBA00022882"/>
    </source>
</evidence>
<dbReference type="GeneID" id="115476132"/>
<evidence type="ECO:0000256" key="2">
    <source>
        <dbReference type="ARBA" id="ARBA00022448"/>
    </source>
</evidence>
<feature type="transmembrane region" description="Helical" evidence="13">
    <location>
        <begin position="261"/>
        <end position="283"/>
    </location>
</feature>
<keyword evidence="12" id="KW-0407">Ion channel</keyword>
<keyword evidence="9 13" id="KW-1133">Transmembrane helix</keyword>
<dbReference type="InParanoid" id="A0A6P7YU47"/>
<protein>
    <submittedName>
        <fullName evidence="17">Potassium voltage-gated channel subfamily G member 1</fullName>
    </submittedName>
</protein>
<feature type="transmembrane region" description="Helical" evidence="13">
    <location>
        <begin position="223"/>
        <end position="241"/>
    </location>
</feature>
<keyword evidence="7" id="KW-0851">Voltage-gated channel</keyword>
<dbReference type="RefSeq" id="XP_030068176.1">
    <property type="nucleotide sequence ID" value="XM_030212316.1"/>
</dbReference>
<keyword evidence="4" id="KW-0633">Potassium transport</keyword>
<proteinExistence type="predicted"/>
<dbReference type="PRINTS" id="PR00169">
    <property type="entry name" value="KCHANNEL"/>
</dbReference>
<evidence type="ECO:0000256" key="3">
    <source>
        <dbReference type="ARBA" id="ARBA00022475"/>
    </source>
</evidence>
<keyword evidence="3" id="KW-1003">Cell membrane</keyword>
<feature type="transmembrane region" description="Helical" evidence="13">
    <location>
        <begin position="372"/>
        <end position="393"/>
    </location>
</feature>
<dbReference type="SUPFAM" id="SSF81324">
    <property type="entry name" value="Voltage-gated potassium channels"/>
    <property type="match status" value="1"/>
</dbReference>
<dbReference type="Gene3D" id="1.20.120.350">
    <property type="entry name" value="Voltage-gated potassium channels. Chain C"/>
    <property type="match status" value="1"/>
</dbReference>
<dbReference type="PRINTS" id="PR01491">
    <property type="entry name" value="KVCHANNEL"/>
</dbReference>
<evidence type="ECO:0000256" key="11">
    <source>
        <dbReference type="ARBA" id="ARBA00023136"/>
    </source>
</evidence>
<dbReference type="GO" id="GO:0008076">
    <property type="term" value="C:voltage-gated potassium channel complex"/>
    <property type="evidence" value="ECO:0007669"/>
    <property type="project" value="InterPro"/>
</dbReference>
<feature type="transmembrane region" description="Helical" evidence="13">
    <location>
        <begin position="434"/>
        <end position="455"/>
    </location>
</feature>
<dbReference type="CTD" id="3755"/>
<dbReference type="PRINTS" id="PR01492">
    <property type="entry name" value="KV6CHANNEL"/>
</dbReference>
<feature type="transmembrane region" description="Helical" evidence="13">
    <location>
        <begin position="405"/>
        <end position="422"/>
    </location>
</feature>
<dbReference type="FunFam" id="1.10.287.70:FF:000005">
    <property type="entry name" value="potassium voltage-gated channel subfamily G member 1"/>
    <property type="match status" value="1"/>
</dbReference>
<feature type="transmembrane region" description="Helical" evidence="13">
    <location>
        <begin position="295"/>
        <end position="313"/>
    </location>
</feature>
<keyword evidence="11 13" id="KW-0472">Membrane</keyword>
<dbReference type="InterPro" id="IPR003131">
    <property type="entry name" value="T1-type_BTB"/>
</dbReference>
<reference evidence="17" key="1">
    <citation type="submission" date="2025-08" db="UniProtKB">
        <authorList>
            <consortium name="RefSeq"/>
        </authorList>
    </citation>
    <scope>IDENTIFICATION</scope>
</reference>
<dbReference type="SUPFAM" id="SSF54695">
    <property type="entry name" value="POZ domain"/>
    <property type="match status" value="1"/>
</dbReference>
<dbReference type="GO" id="GO:0051260">
    <property type="term" value="P:protein homooligomerization"/>
    <property type="evidence" value="ECO:0007669"/>
    <property type="project" value="InterPro"/>
</dbReference>
<dbReference type="Gene3D" id="3.30.710.10">
    <property type="entry name" value="Potassium Channel Kv1.1, Chain A"/>
    <property type="match status" value="1"/>
</dbReference>
<keyword evidence="16" id="KW-1185">Reference proteome</keyword>
<accession>A0A6P7YU47</accession>
<evidence type="ECO:0000313" key="17">
    <source>
        <dbReference type="RefSeq" id="XP_030068176.1"/>
    </source>
</evidence>
<dbReference type="KEGG" id="muo:115476132"/>
<dbReference type="GO" id="GO:0015459">
    <property type="term" value="F:potassium channel regulator activity"/>
    <property type="evidence" value="ECO:0007669"/>
    <property type="project" value="UniProtKB-ARBA"/>
</dbReference>
<dbReference type="Pfam" id="PF00520">
    <property type="entry name" value="Ion_trans"/>
    <property type="match status" value="1"/>
</dbReference>
<evidence type="ECO:0000256" key="9">
    <source>
        <dbReference type="ARBA" id="ARBA00022989"/>
    </source>
</evidence>
<dbReference type="InterPro" id="IPR003968">
    <property type="entry name" value="K_chnl_volt-dep_Kv"/>
</dbReference>
<dbReference type="InterPro" id="IPR028325">
    <property type="entry name" value="VG_K_chnl"/>
</dbReference>
<dbReference type="Pfam" id="PF02214">
    <property type="entry name" value="BTB_2"/>
    <property type="match status" value="1"/>
</dbReference>
<organism evidence="16 17">
    <name type="scientific">Microcaecilia unicolor</name>
    <dbReference type="NCBI Taxonomy" id="1415580"/>
    <lineage>
        <taxon>Eukaryota</taxon>
        <taxon>Metazoa</taxon>
        <taxon>Chordata</taxon>
        <taxon>Craniata</taxon>
        <taxon>Vertebrata</taxon>
        <taxon>Euteleostomi</taxon>
        <taxon>Amphibia</taxon>
        <taxon>Gymnophiona</taxon>
        <taxon>Siphonopidae</taxon>
        <taxon>Microcaecilia</taxon>
    </lineage>
</organism>
<dbReference type="InterPro" id="IPR027359">
    <property type="entry name" value="Volt_channel_dom_sf"/>
</dbReference>
<dbReference type="OrthoDB" id="296522at2759"/>
<dbReference type="FunFam" id="3.30.710.10:FF:000019">
    <property type="entry name" value="Potassium voltage-gated channel, subfamily G, member 1"/>
    <property type="match status" value="1"/>
</dbReference>
<dbReference type="InterPro" id="IPR011333">
    <property type="entry name" value="SKP1/BTB/POZ_sf"/>
</dbReference>
<evidence type="ECO:0000259" key="15">
    <source>
        <dbReference type="Pfam" id="PF02214"/>
    </source>
</evidence>
<dbReference type="GO" id="GO:0005251">
    <property type="term" value="F:delayed rectifier potassium channel activity"/>
    <property type="evidence" value="ECO:0007669"/>
    <property type="project" value="TreeGrafter"/>
</dbReference>
<gene>
    <name evidence="17" type="primary">KCNG1</name>
</gene>
<evidence type="ECO:0000256" key="8">
    <source>
        <dbReference type="ARBA" id="ARBA00022958"/>
    </source>
</evidence>
<evidence type="ECO:0000313" key="16">
    <source>
        <dbReference type="Proteomes" id="UP000515156"/>
    </source>
</evidence>
<dbReference type="InterPro" id="IPR005821">
    <property type="entry name" value="Ion_trans_dom"/>
</dbReference>
<evidence type="ECO:0000256" key="6">
    <source>
        <dbReference type="ARBA" id="ARBA00022826"/>
    </source>
</evidence>
<evidence type="ECO:0000256" key="4">
    <source>
        <dbReference type="ARBA" id="ARBA00022538"/>
    </source>
</evidence>
<keyword evidence="2" id="KW-0813">Transport</keyword>
<dbReference type="FunCoup" id="A0A6P7YU47">
    <property type="interactions" value="166"/>
</dbReference>
<dbReference type="InterPro" id="IPR003969">
    <property type="entry name" value="K_chnl_volt-dep_Kv6"/>
</dbReference>
<sequence>MTLLGGENSDYDYSALSCASETSFNHTYFPESEALKGIFYQRAKLVQPKEDLYKRAHPEDRKHHAIINVGGIKYLLPWTTLDEFPLTRLGQLKFCSNFDEILSICDDYDVTCNEFFFDRHPGAFRTILTFLRVGKLRLLREMCTLSFQEELLYWGIEEHNLEWCCKRRYLQKIEEFAELNAREDELIENENRGELVEETKASACMRKLRDMVEKPQSGLPGKVFACLSVLFVTITAVNLSISTMPDLREEEETGECSQMCYNIFIVESVCVAWFSLEFILRFIQAPSKFAFLRRPLNLIDIVAILPYYITLVVDSSSLGHKKPSSGSSYLDKVGLVLRVLRALRILYVMRLARHSLGLQTLGLTARRCTREFGLLLLFLCVAIALFAPLLYVIENEMADTKEFTSIPASYWWAVITMTTVGYGDMVPRSIPGQVVALSSILSGILLMAFPVTSIFHTFSRSYLELKQEQERIMCRRAQFLMKTKSQLSNMSQGSDMLFESSSSETKDD</sequence>
<name>A0A6P7YU47_9AMPH</name>
<dbReference type="FunFam" id="1.20.120.350:FF:000024">
    <property type="entry name" value="Potassium voltage-gated channel subfamily G member 1"/>
    <property type="match status" value="1"/>
</dbReference>
<evidence type="ECO:0000256" key="10">
    <source>
        <dbReference type="ARBA" id="ARBA00023065"/>
    </source>
</evidence>
<evidence type="ECO:0000256" key="12">
    <source>
        <dbReference type="ARBA" id="ARBA00023303"/>
    </source>
</evidence>
<feature type="domain" description="Ion transport" evidence="14">
    <location>
        <begin position="222"/>
        <end position="462"/>
    </location>
</feature>